<dbReference type="AlphaFoldDB" id="A0A2P6QT11"/>
<dbReference type="OMA" id="PMAANTQ"/>
<reference evidence="3 4" key="1">
    <citation type="journal article" date="2018" name="Nat. Genet.">
        <title>The Rosa genome provides new insights in the design of modern roses.</title>
        <authorList>
            <person name="Bendahmane M."/>
        </authorList>
    </citation>
    <scope>NUCLEOTIDE SEQUENCE [LARGE SCALE GENOMIC DNA]</scope>
    <source>
        <strain evidence="4">cv. Old Blush</strain>
    </source>
</reference>
<keyword evidence="1" id="KW-0472">Membrane</keyword>
<dbReference type="SUPFAM" id="SSF56672">
    <property type="entry name" value="DNA/RNA polymerases"/>
    <property type="match status" value="1"/>
</dbReference>
<dbReference type="Pfam" id="PF07727">
    <property type="entry name" value="RVT_2"/>
    <property type="match status" value="1"/>
</dbReference>
<name>A0A2P6QT11_ROSCH</name>
<dbReference type="PANTHER" id="PTHR11439">
    <property type="entry name" value="GAG-POL-RELATED RETROTRANSPOSON"/>
    <property type="match status" value="1"/>
</dbReference>
<dbReference type="STRING" id="74649.A0A2P6QT11"/>
<keyword evidence="4" id="KW-1185">Reference proteome</keyword>
<keyword evidence="3" id="KW-0808">Transferase</keyword>
<keyword evidence="3" id="KW-0548">Nucleotidyltransferase</keyword>
<keyword evidence="3" id="KW-0695">RNA-directed DNA polymerase</keyword>
<accession>A0A2P6QT11</accession>
<evidence type="ECO:0000259" key="2">
    <source>
        <dbReference type="Pfam" id="PF07727"/>
    </source>
</evidence>
<dbReference type="EMBL" id="PDCK01000042">
    <property type="protein sequence ID" value="PRQ37299.1"/>
    <property type="molecule type" value="Genomic_DNA"/>
</dbReference>
<organism evidence="3 4">
    <name type="scientific">Rosa chinensis</name>
    <name type="common">China rose</name>
    <dbReference type="NCBI Taxonomy" id="74649"/>
    <lineage>
        <taxon>Eukaryota</taxon>
        <taxon>Viridiplantae</taxon>
        <taxon>Streptophyta</taxon>
        <taxon>Embryophyta</taxon>
        <taxon>Tracheophyta</taxon>
        <taxon>Spermatophyta</taxon>
        <taxon>Magnoliopsida</taxon>
        <taxon>eudicotyledons</taxon>
        <taxon>Gunneridae</taxon>
        <taxon>Pentapetalae</taxon>
        <taxon>rosids</taxon>
        <taxon>fabids</taxon>
        <taxon>Rosales</taxon>
        <taxon>Rosaceae</taxon>
        <taxon>Rosoideae</taxon>
        <taxon>Rosoideae incertae sedis</taxon>
        <taxon>Rosa</taxon>
    </lineage>
</organism>
<protein>
    <submittedName>
        <fullName evidence="3">Putative RNA-directed DNA polymerase</fullName>
        <ecNumber evidence="3">2.7.7.49</ecNumber>
    </submittedName>
</protein>
<feature type="transmembrane region" description="Helical" evidence="1">
    <location>
        <begin position="14"/>
        <end position="35"/>
    </location>
</feature>
<dbReference type="InterPro" id="IPR043502">
    <property type="entry name" value="DNA/RNA_pol_sf"/>
</dbReference>
<dbReference type="GO" id="GO:0003964">
    <property type="term" value="F:RNA-directed DNA polymerase activity"/>
    <property type="evidence" value="ECO:0007669"/>
    <property type="project" value="UniProtKB-KW"/>
</dbReference>
<proteinExistence type="predicted"/>
<keyword evidence="1" id="KW-1133">Transmembrane helix</keyword>
<dbReference type="EC" id="2.7.7.49" evidence="3"/>
<gene>
    <name evidence="3" type="ORF">RchiOBHm_Chr4g0401001</name>
</gene>
<evidence type="ECO:0000313" key="3">
    <source>
        <dbReference type="EMBL" id="PRQ37299.1"/>
    </source>
</evidence>
<keyword evidence="1" id="KW-0812">Transmembrane</keyword>
<evidence type="ECO:0000256" key="1">
    <source>
        <dbReference type="SAM" id="Phobius"/>
    </source>
</evidence>
<evidence type="ECO:0000313" key="4">
    <source>
        <dbReference type="Proteomes" id="UP000238479"/>
    </source>
</evidence>
<comment type="caution">
    <text evidence="3">The sequence shown here is derived from an EMBL/GenBank/DDBJ whole genome shotgun (WGS) entry which is preliminary data.</text>
</comment>
<dbReference type="InterPro" id="IPR013103">
    <property type="entry name" value="RVT_2"/>
</dbReference>
<dbReference type="Proteomes" id="UP000238479">
    <property type="component" value="Chromosome 4"/>
</dbReference>
<dbReference type="Gramene" id="PRQ37299">
    <property type="protein sequence ID" value="PRQ37299"/>
    <property type="gene ID" value="RchiOBHm_Chr4g0401001"/>
</dbReference>
<sequence>MEKDYFCSNLQDSFHLLITHILPLLVLLSSLLFGIKDLVILPQELQFVEDQSQAYNNHSMLTRAKNGIVKKKSFQDFCAFSCIVQQNLLDELAFFSGFTSILEVHDPIEPKSFKAAVGKPEWDIAMNEEIDALLKQGTWKLVPLPKDKNIVGSKWIYKVKKNPDGTVSRYKARLVAQGFSQEKGLDYDETFSPVVRHSTVRLVIALAAMNRWELRQLDVKNAFLHGDLREEVYMQQPIGFTDPVHPEYVCLLKKSLYGLKQAPRAWNEKFSNFLPALGFHFSHSDPSLFIKNSEKGVVALLLYVDDIIVTGSDTEGIIAVISELGEVFDMKDLGSLSYFLGINVQYKKKGIFLSQEKYAKELILKAGLESCKACSSPCLPHIQLLKSEGTLLDNPTLYRSLVGALQYLTFTRPDIAYAVNTVC</sequence>
<feature type="domain" description="Reverse transcriptase Ty1/copia-type" evidence="2">
    <location>
        <begin position="138"/>
        <end position="379"/>
    </location>
</feature>
<dbReference type="PANTHER" id="PTHR11439:SF455">
    <property type="entry name" value="RLK (RECEPTOR-LIKE PROTEIN KINASE) 8, PUTATIVE-RELATED"/>
    <property type="match status" value="1"/>
</dbReference>